<protein>
    <submittedName>
        <fullName evidence="1">Uncharacterized protein</fullName>
    </submittedName>
</protein>
<proteinExistence type="predicted"/>
<dbReference type="AlphaFoldDB" id="A0AAV2LKH7"/>
<reference evidence="1 2" key="1">
    <citation type="submission" date="2024-04" db="EMBL/GenBank/DDBJ databases">
        <authorList>
            <person name="Waldvogel A.-M."/>
            <person name="Schoenle A."/>
        </authorList>
    </citation>
    <scope>NUCLEOTIDE SEQUENCE [LARGE SCALE GENOMIC DNA]</scope>
</reference>
<name>A0AAV2LKH7_KNICA</name>
<gene>
    <name evidence="1" type="ORF">KC01_LOCUS29067</name>
</gene>
<dbReference type="Proteomes" id="UP001497482">
    <property type="component" value="Chromosome 3"/>
</dbReference>
<accession>A0AAV2LKH7</accession>
<organism evidence="1 2">
    <name type="scientific">Knipowitschia caucasica</name>
    <name type="common">Caucasian dwarf goby</name>
    <name type="synonym">Pomatoschistus caucasicus</name>
    <dbReference type="NCBI Taxonomy" id="637954"/>
    <lineage>
        <taxon>Eukaryota</taxon>
        <taxon>Metazoa</taxon>
        <taxon>Chordata</taxon>
        <taxon>Craniata</taxon>
        <taxon>Vertebrata</taxon>
        <taxon>Euteleostomi</taxon>
        <taxon>Actinopterygii</taxon>
        <taxon>Neopterygii</taxon>
        <taxon>Teleostei</taxon>
        <taxon>Neoteleostei</taxon>
        <taxon>Acanthomorphata</taxon>
        <taxon>Gobiaria</taxon>
        <taxon>Gobiiformes</taxon>
        <taxon>Gobioidei</taxon>
        <taxon>Gobiidae</taxon>
        <taxon>Gobiinae</taxon>
        <taxon>Knipowitschia</taxon>
    </lineage>
</organism>
<dbReference type="EMBL" id="OZ035825">
    <property type="protein sequence ID" value="CAL1601024.1"/>
    <property type="molecule type" value="Genomic_DNA"/>
</dbReference>
<sequence length="78" mass="8331">MGQDPSSRAPLSISPDIMKPHSSAHFLLCVPAALRVVLSLSAVSHGWGQRGEVEVGVLIPDDVVIVEALTELVFFISH</sequence>
<evidence type="ECO:0000313" key="1">
    <source>
        <dbReference type="EMBL" id="CAL1601024.1"/>
    </source>
</evidence>
<evidence type="ECO:0000313" key="2">
    <source>
        <dbReference type="Proteomes" id="UP001497482"/>
    </source>
</evidence>
<keyword evidence="2" id="KW-1185">Reference proteome</keyword>